<dbReference type="EMBL" id="KZ107839">
    <property type="protein sequence ID" value="OSS52434.1"/>
    <property type="molecule type" value="Genomic_DNA"/>
</dbReference>
<gene>
    <name evidence="2" type="ORF">B5807_02078</name>
</gene>
<keyword evidence="3" id="KW-1185">Reference proteome</keyword>
<accession>A0A1Y2M8J6</accession>
<protein>
    <submittedName>
        <fullName evidence="2">Uncharacterized protein</fullName>
    </submittedName>
</protein>
<evidence type="ECO:0000313" key="2">
    <source>
        <dbReference type="EMBL" id="OSS52434.1"/>
    </source>
</evidence>
<name>A0A1Y2M8J6_EPING</name>
<reference evidence="2 3" key="1">
    <citation type="journal article" date="2017" name="Genome Announc.">
        <title>Genome sequence of the saprophytic ascomycete Epicoccum nigrum ICMP 19927 strain isolated from New Zealand.</title>
        <authorList>
            <person name="Fokin M."/>
            <person name="Fleetwood D."/>
            <person name="Weir B.S."/>
            <person name="Villas-Boas S.G."/>
        </authorList>
    </citation>
    <scope>NUCLEOTIDE SEQUENCE [LARGE SCALE GENOMIC DNA]</scope>
    <source>
        <strain evidence="2 3">ICMP 19927</strain>
    </source>
</reference>
<evidence type="ECO:0000256" key="1">
    <source>
        <dbReference type="SAM" id="MobiDB-lite"/>
    </source>
</evidence>
<evidence type="ECO:0000313" key="3">
    <source>
        <dbReference type="Proteomes" id="UP000193240"/>
    </source>
</evidence>
<dbReference type="InParanoid" id="A0A1Y2M8J6"/>
<sequence length="107" mass="12382">MYFLPAVRWQRIRRSESRLAVDLIGPERRLPALPAPRVAPRDFKKPSLVCCADTPSGLPLRVLEACIKSNCIEILRRTRSQWRRGARNSKATLAEESDTEKPQDRRW</sequence>
<proteinExistence type="predicted"/>
<dbReference type="Proteomes" id="UP000193240">
    <property type="component" value="Unassembled WGS sequence"/>
</dbReference>
<dbReference type="AlphaFoldDB" id="A0A1Y2M8J6"/>
<organism evidence="2 3">
    <name type="scientific">Epicoccum nigrum</name>
    <name type="common">Soil fungus</name>
    <name type="synonym">Epicoccum purpurascens</name>
    <dbReference type="NCBI Taxonomy" id="105696"/>
    <lineage>
        <taxon>Eukaryota</taxon>
        <taxon>Fungi</taxon>
        <taxon>Dikarya</taxon>
        <taxon>Ascomycota</taxon>
        <taxon>Pezizomycotina</taxon>
        <taxon>Dothideomycetes</taxon>
        <taxon>Pleosporomycetidae</taxon>
        <taxon>Pleosporales</taxon>
        <taxon>Pleosporineae</taxon>
        <taxon>Didymellaceae</taxon>
        <taxon>Epicoccum</taxon>
    </lineage>
</organism>
<feature type="region of interest" description="Disordered" evidence="1">
    <location>
        <begin position="81"/>
        <end position="107"/>
    </location>
</feature>